<dbReference type="InterPro" id="IPR012931">
    <property type="entry name" value="TraG_N_Proteobacteria"/>
</dbReference>
<protein>
    <submittedName>
        <fullName evidence="4">Conjugal transfer protein TraG N-terminal domain-containing protein</fullName>
    </submittedName>
</protein>
<feature type="transmembrane region" description="Helical" evidence="2">
    <location>
        <begin position="62"/>
        <end position="80"/>
    </location>
</feature>
<gene>
    <name evidence="4" type="ORF">J9260_06180</name>
</gene>
<evidence type="ECO:0000256" key="2">
    <source>
        <dbReference type="SAM" id="Phobius"/>
    </source>
</evidence>
<accession>A0A975FBY3</accession>
<feature type="domain" description="TraG N-terminal Proteobacteria" evidence="3">
    <location>
        <begin position="5"/>
        <end position="464"/>
    </location>
</feature>
<feature type="transmembrane region" description="Helical" evidence="2">
    <location>
        <begin position="32"/>
        <end position="50"/>
    </location>
</feature>
<feature type="transmembrane region" description="Helical" evidence="2">
    <location>
        <begin position="343"/>
        <end position="366"/>
    </location>
</feature>
<feature type="transmembrane region" description="Helical" evidence="2">
    <location>
        <begin position="373"/>
        <end position="393"/>
    </location>
</feature>
<organism evidence="4 5">
    <name type="scientific">Thiothrix unzii</name>
    <dbReference type="NCBI Taxonomy" id="111769"/>
    <lineage>
        <taxon>Bacteria</taxon>
        <taxon>Pseudomonadati</taxon>
        <taxon>Pseudomonadota</taxon>
        <taxon>Gammaproteobacteria</taxon>
        <taxon>Thiotrichales</taxon>
        <taxon>Thiotrichaceae</taxon>
        <taxon>Thiothrix</taxon>
    </lineage>
</organism>
<name>A0A975FBY3_9GAMM</name>
<evidence type="ECO:0000259" key="3">
    <source>
        <dbReference type="Pfam" id="PF07916"/>
    </source>
</evidence>
<keyword evidence="2" id="KW-1133">Transmembrane helix</keyword>
<keyword evidence="2" id="KW-0812">Transmembrane</keyword>
<evidence type="ECO:0000256" key="1">
    <source>
        <dbReference type="SAM" id="MobiDB-lite"/>
    </source>
</evidence>
<dbReference type="RefSeq" id="WP_210220150.1">
    <property type="nucleotide sequence ID" value="NZ_CP072793.1"/>
</dbReference>
<feature type="transmembrane region" description="Helical" evidence="2">
    <location>
        <begin position="425"/>
        <end position="444"/>
    </location>
</feature>
<feature type="region of interest" description="Disordered" evidence="1">
    <location>
        <begin position="582"/>
        <end position="602"/>
    </location>
</feature>
<dbReference type="Pfam" id="PF07916">
    <property type="entry name" value="TraG_N"/>
    <property type="match status" value="1"/>
</dbReference>
<proteinExistence type="predicted"/>
<evidence type="ECO:0000313" key="4">
    <source>
        <dbReference type="EMBL" id="QTR54674.1"/>
    </source>
</evidence>
<reference evidence="4" key="1">
    <citation type="submission" date="2021-04" db="EMBL/GenBank/DDBJ databases">
        <title>Genomics, taxonomy and metabolism of representatives of sulfur bacteria of the genus Thiothrix: Thiothrix fructosivorans QT, Thiothrix unzii A1T and three new species, Thiothrix subterranea sp. nov., Thiothrix litoralis sp. nov. and 'Candidatus Thiothrix anitrata' sp. nov.</title>
        <authorList>
            <person name="Ravin N.V."/>
            <person name="Smolyakov D."/>
            <person name="Rudenko T.S."/>
            <person name="Mardanov A.V."/>
            <person name="Beletsky A.V."/>
            <person name="Markov N.D."/>
            <person name="Fomenkov A.I."/>
            <person name="Roberts R.J."/>
            <person name="Karnachuk O.V."/>
            <person name="Novikov A."/>
            <person name="Grabovich M.Y."/>
        </authorList>
    </citation>
    <scope>NUCLEOTIDE SEQUENCE</scope>
    <source>
        <strain evidence="4">A1</strain>
    </source>
</reference>
<sequence length="1003" mass="105475">MALDIYTFGSGSYVVEALHAVKMFMGSGSYTTLVRIAGLIGLLWVMLVALRNKNGGGIQADWSWLLFFAFFYVGLLVPKVDLIVNDPLDPPTTASPVVTDVPLGLGIIAYITSGIGKGLVDKYETFITIPGDQKYSTNGMLFGANVMRSFGEMEFPDARFSSDINQFIGHCLFPQITAGNLSIDAFATGSDLWTHLKTYAQTNRWIEFSDGVTRTCREAANDLDTRTNGMTAQVNNAAGQAGQKIWPTKGVSDAQAAFLASAGGTTATDFLGYTQTGADLTRQAMMIKAVSGALEGASIDSDNQSMAQAIYQAKAESQQRNTYIMMGNTASRTLPVMKAVMEAIAYAIAPLVFLFILMPGGVTALGQYAMFMVWLQMWPILYAVINSVMYWYGSQSSLNAALLSNGAHGLTLESMNSVNAVNADMVALAGYMAISIPMISYMLLKGGMAAGGAVYSSLMQPANSTASAAANEQTSGAMSMNTLTMDTASWGNMNANKMDTNRSMAAGMTSVTAGGDGTTTTTTSTGGTITSMMKSNYAYGTQMDSAIKSSVSASARESVTAARMDSAEYMASTSSLLSNMKSFSHQAQQSTGTTDTATQQKSAQLAQSVDKMENIGRDFASSRGLSYQTGLGLLAQASAGVGLSGKADAKSQEDYREAVKVAESSGFKDSMQTAQQLSTQLAATRQDGVSDSTARNLQAGLQQNNALAEKAAASYQRAQAFETVRARLEEHGISFGGDISDFMRNRLGVSPNEFTSTQAMAYQTNDSAVAAAAIQKMQGWVDSFVNQGGAAALVGVQAAPTATGVNEFNTANRADITQQGHAGVQGLQHTGAGAISGASGNAGLDINRTVPAGYQGVVDGAQAGMAQTRTDMSVAQEGIQQTADRDSTLIQDMAKRDASEAAAERTSDNVLSVTPEPLAAAAQFANKGITDIVATGSGLSQGIAGAVERVATGREQDWNTDFSAGFNRVAQSELLTPSQNGSTKDIYNELYGKDEAEAQKKAL</sequence>
<keyword evidence="5" id="KW-1185">Reference proteome</keyword>
<evidence type="ECO:0000313" key="5">
    <source>
        <dbReference type="Proteomes" id="UP000672009"/>
    </source>
</evidence>
<dbReference type="Proteomes" id="UP000672009">
    <property type="component" value="Chromosome"/>
</dbReference>
<dbReference type="EMBL" id="CP072793">
    <property type="protein sequence ID" value="QTR54674.1"/>
    <property type="molecule type" value="Genomic_DNA"/>
</dbReference>
<dbReference type="AlphaFoldDB" id="A0A975FBY3"/>
<dbReference type="KEGG" id="tun:J9260_06180"/>
<keyword evidence="2" id="KW-0472">Membrane</keyword>